<comment type="caution">
    <text evidence="3">The sequence shown here is derived from an EMBL/GenBank/DDBJ whole genome shotgun (WGS) entry which is preliminary data.</text>
</comment>
<dbReference type="PRINTS" id="PR01217">
    <property type="entry name" value="PRICHEXTENSN"/>
</dbReference>
<dbReference type="EMBL" id="WXEW01000007">
    <property type="protein sequence ID" value="NAS24711.1"/>
    <property type="molecule type" value="Genomic_DNA"/>
</dbReference>
<feature type="transmembrane region" description="Helical" evidence="2">
    <location>
        <begin position="70"/>
        <end position="91"/>
    </location>
</feature>
<feature type="compositionally biased region" description="Polar residues" evidence="1">
    <location>
        <begin position="170"/>
        <end position="180"/>
    </location>
</feature>
<keyword evidence="2" id="KW-0812">Transmembrane</keyword>
<feature type="compositionally biased region" description="Low complexity" evidence="1">
    <location>
        <begin position="1"/>
        <end position="22"/>
    </location>
</feature>
<feature type="compositionally biased region" description="Pro residues" evidence="1">
    <location>
        <begin position="146"/>
        <end position="163"/>
    </location>
</feature>
<evidence type="ECO:0000313" key="3">
    <source>
        <dbReference type="EMBL" id="NAS24711.1"/>
    </source>
</evidence>
<protein>
    <submittedName>
        <fullName evidence="3">Uncharacterized protein</fullName>
    </submittedName>
</protein>
<dbReference type="Proteomes" id="UP000479526">
    <property type="component" value="Unassembled WGS sequence"/>
</dbReference>
<feature type="region of interest" description="Disordered" evidence="1">
    <location>
        <begin position="99"/>
        <end position="180"/>
    </location>
</feature>
<keyword evidence="4" id="KW-1185">Reference proteome</keyword>
<evidence type="ECO:0000313" key="4">
    <source>
        <dbReference type="Proteomes" id="UP000479526"/>
    </source>
</evidence>
<keyword evidence="2" id="KW-0472">Membrane</keyword>
<sequence>MRAALGTAEAAAGQQAQGTAQLSYRWPDDEASTGEMPGSTTEAPLPGGARSGRRRRNREAVPIARSRRMAVISGVAVVAAVCLTLLGIRLASGGTELVVVPTPSETAPPSPSPTPRKASPSPTPKSSQSAQATSRPHPQPVVTKPKPSPKPKPTTPTPEPPPVEVDLDTGPTQNQPGFEF</sequence>
<organism evidence="3 4">
    <name type="scientific">Herbidospora solisilvae</name>
    <dbReference type="NCBI Taxonomy" id="2696284"/>
    <lineage>
        <taxon>Bacteria</taxon>
        <taxon>Bacillati</taxon>
        <taxon>Actinomycetota</taxon>
        <taxon>Actinomycetes</taxon>
        <taxon>Streptosporangiales</taxon>
        <taxon>Streptosporangiaceae</taxon>
        <taxon>Herbidospora</taxon>
    </lineage>
</organism>
<feature type="region of interest" description="Disordered" evidence="1">
    <location>
        <begin position="1"/>
        <end position="61"/>
    </location>
</feature>
<name>A0A7C9MZC0_9ACTN</name>
<keyword evidence="2" id="KW-1133">Transmembrane helix</keyword>
<dbReference type="RefSeq" id="WP_161481866.1">
    <property type="nucleotide sequence ID" value="NZ_WXEW01000007.1"/>
</dbReference>
<gene>
    <name evidence="3" type="ORF">GT755_23865</name>
</gene>
<reference evidence="3 4" key="1">
    <citation type="submission" date="2020-01" db="EMBL/GenBank/DDBJ databases">
        <title>Herbidospora sp. NEAU-GS84 nov., a novel actinomycete isolated from soil.</title>
        <authorList>
            <person name="Han L."/>
        </authorList>
    </citation>
    <scope>NUCLEOTIDE SEQUENCE [LARGE SCALE GENOMIC DNA]</scope>
    <source>
        <strain evidence="3 4">NEAU-GS84</strain>
    </source>
</reference>
<dbReference type="AlphaFoldDB" id="A0A7C9MZC0"/>
<feature type="compositionally biased region" description="Low complexity" evidence="1">
    <location>
        <begin position="115"/>
        <end position="132"/>
    </location>
</feature>
<evidence type="ECO:0000256" key="2">
    <source>
        <dbReference type="SAM" id="Phobius"/>
    </source>
</evidence>
<accession>A0A7C9MZC0</accession>
<evidence type="ECO:0000256" key="1">
    <source>
        <dbReference type="SAM" id="MobiDB-lite"/>
    </source>
</evidence>
<proteinExistence type="predicted"/>